<dbReference type="Gene3D" id="3.30.540.10">
    <property type="entry name" value="Fructose-1,6-Bisphosphatase, subunit A, domain 1"/>
    <property type="match status" value="1"/>
</dbReference>
<dbReference type="InterPro" id="IPR044015">
    <property type="entry name" value="FBPase_C_dom"/>
</dbReference>
<keyword evidence="6" id="KW-0963">Cytoplasm</keyword>
<dbReference type="PRINTS" id="PR00115">
    <property type="entry name" value="F16BPHPHTASE"/>
</dbReference>
<dbReference type="EC" id="3.1.3.11" evidence="5"/>
<feature type="transmembrane region" description="Helical" evidence="13">
    <location>
        <begin position="269"/>
        <end position="291"/>
    </location>
</feature>
<evidence type="ECO:0000313" key="16">
    <source>
        <dbReference type="EMBL" id="CAK0833776.1"/>
    </source>
</evidence>
<comment type="catalytic activity">
    <reaction evidence="1">
        <text>beta-D-fructose 1,6-bisphosphate + H2O = beta-D-fructose 6-phosphate + phosphate</text>
        <dbReference type="Rhea" id="RHEA:11064"/>
        <dbReference type="ChEBI" id="CHEBI:15377"/>
        <dbReference type="ChEBI" id="CHEBI:32966"/>
        <dbReference type="ChEBI" id="CHEBI:43474"/>
        <dbReference type="ChEBI" id="CHEBI:57634"/>
        <dbReference type="EC" id="3.1.3.11"/>
    </reaction>
</comment>
<gene>
    <name evidence="16" type="ORF">PCOR1329_LOCUS31369</name>
</gene>
<evidence type="ECO:0000256" key="12">
    <source>
        <dbReference type="RuleBase" id="RU000508"/>
    </source>
</evidence>
<keyword evidence="13" id="KW-0812">Transmembrane</keyword>
<comment type="caution">
    <text evidence="16">The sequence shown here is derived from an EMBL/GenBank/DDBJ whole genome shotgun (WGS) entry which is preliminary data.</text>
</comment>
<organism evidence="16 17">
    <name type="scientific">Prorocentrum cordatum</name>
    <dbReference type="NCBI Taxonomy" id="2364126"/>
    <lineage>
        <taxon>Eukaryota</taxon>
        <taxon>Sar</taxon>
        <taxon>Alveolata</taxon>
        <taxon>Dinophyceae</taxon>
        <taxon>Prorocentrales</taxon>
        <taxon>Prorocentraceae</taxon>
        <taxon>Prorocentrum</taxon>
    </lineage>
</organism>
<evidence type="ECO:0000256" key="11">
    <source>
        <dbReference type="ARBA" id="ARBA00040159"/>
    </source>
</evidence>
<dbReference type="InterPro" id="IPR000146">
    <property type="entry name" value="FBPase_class-1"/>
</dbReference>
<dbReference type="Gene3D" id="3.40.190.80">
    <property type="match status" value="2"/>
</dbReference>
<dbReference type="PANTHER" id="PTHR11556">
    <property type="entry name" value="FRUCTOSE-1,6-BISPHOSPHATASE-RELATED"/>
    <property type="match status" value="1"/>
</dbReference>
<keyword evidence="17" id="KW-1185">Reference proteome</keyword>
<feature type="domain" description="Fructose-1-6-bisphosphatase class I N-terminal" evidence="14">
    <location>
        <begin position="36"/>
        <end position="211"/>
    </location>
</feature>
<dbReference type="Pfam" id="PF18913">
    <property type="entry name" value="FBPase_C"/>
    <property type="match status" value="2"/>
</dbReference>
<dbReference type="CDD" id="cd00354">
    <property type="entry name" value="FBPase"/>
    <property type="match status" value="1"/>
</dbReference>
<keyword evidence="9" id="KW-0460">Magnesium</keyword>
<reference evidence="16" key="1">
    <citation type="submission" date="2023-10" db="EMBL/GenBank/DDBJ databases">
        <authorList>
            <person name="Chen Y."/>
            <person name="Shah S."/>
            <person name="Dougan E. K."/>
            <person name="Thang M."/>
            <person name="Chan C."/>
        </authorList>
    </citation>
    <scope>NUCLEOTIDE SEQUENCE [LARGE SCALE GENOMIC DNA]</scope>
</reference>
<evidence type="ECO:0000313" key="17">
    <source>
        <dbReference type="Proteomes" id="UP001189429"/>
    </source>
</evidence>
<comment type="similarity">
    <text evidence="4 12">Belongs to the FBPase class 1 family.</text>
</comment>
<evidence type="ECO:0000259" key="15">
    <source>
        <dbReference type="Pfam" id="PF18913"/>
    </source>
</evidence>
<evidence type="ECO:0000256" key="5">
    <source>
        <dbReference type="ARBA" id="ARBA00013093"/>
    </source>
</evidence>
<dbReference type="InterPro" id="IPR028343">
    <property type="entry name" value="FBPtase"/>
</dbReference>
<feature type="domain" description="Fructose-1-6-bisphosphatase class 1 C-terminal" evidence="15">
    <location>
        <begin position="222"/>
        <end position="267"/>
    </location>
</feature>
<dbReference type="Pfam" id="PF00316">
    <property type="entry name" value="FBPase"/>
    <property type="match status" value="1"/>
</dbReference>
<keyword evidence="13" id="KW-0472">Membrane</keyword>
<keyword evidence="13" id="KW-1133">Transmembrane helix</keyword>
<evidence type="ECO:0000256" key="1">
    <source>
        <dbReference type="ARBA" id="ARBA00001273"/>
    </source>
</evidence>
<comment type="subcellular location">
    <subcellularLocation>
        <location evidence="3">Cytoplasm</location>
    </subcellularLocation>
</comment>
<name>A0ABN9SPK8_9DINO</name>
<evidence type="ECO:0000256" key="9">
    <source>
        <dbReference type="ARBA" id="ARBA00022842"/>
    </source>
</evidence>
<evidence type="ECO:0000256" key="10">
    <source>
        <dbReference type="ARBA" id="ARBA00023277"/>
    </source>
</evidence>
<evidence type="ECO:0000259" key="14">
    <source>
        <dbReference type="Pfam" id="PF00316"/>
    </source>
</evidence>
<keyword evidence="7" id="KW-0479">Metal-binding</keyword>
<proteinExistence type="inferred from homology"/>
<feature type="domain" description="Fructose-1-6-bisphosphatase class 1 C-terminal" evidence="15">
    <location>
        <begin position="1124"/>
        <end position="1201"/>
    </location>
</feature>
<comment type="cofactor">
    <cofactor evidence="2">
        <name>Mg(2+)</name>
        <dbReference type="ChEBI" id="CHEBI:18420"/>
    </cofactor>
</comment>
<dbReference type="InterPro" id="IPR033391">
    <property type="entry name" value="FBPase_N"/>
</dbReference>
<dbReference type="Proteomes" id="UP001189429">
    <property type="component" value="Unassembled WGS sequence"/>
</dbReference>
<keyword evidence="8 12" id="KW-0378">Hydrolase</keyword>
<dbReference type="PANTHER" id="PTHR11556:SF41">
    <property type="entry name" value="FRUCTOSE-1,6-BISPHOSPHATASE, CYTOSOLIC"/>
    <property type="match status" value="1"/>
</dbReference>
<evidence type="ECO:0000256" key="2">
    <source>
        <dbReference type="ARBA" id="ARBA00001946"/>
    </source>
</evidence>
<evidence type="ECO:0000256" key="7">
    <source>
        <dbReference type="ARBA" id="ARBA00022723"/>
    </source>
</evidence>
<dbReference type="SUPFAM" id="SSF56655">
    <property type="entry name" value="Carbohydrate phosphatase"/>
    <property type="match status" value="2"/>
</dbReference>
<protein>
    <recommendedName>
        <fullName evidence="11">Fructose-1,6-bisphosphatase, cytosolic</fullName>
        <ecNumber evidence="5">3.1.3.11</ecNumber>
    </recommendedName>
</protein>
<dbReference type="InterPro" id="IPR020548">
    <property type="entry name" value="Fructose_bisphosphatase_AS"/>
</dbReference>
<keyword evidence="10 12" id="KW-0119">Carbohydrate metabolism</keyword>
<evidence type="ECO:0000256" key="3">
    <source>
        <dbReference type="ARBA" id="ARBA00004496"/>
    </source>
</evidence>
<evidence type="ECO:0000256" key="6">
    <source>
        <dbReference type="ARBA" id="ARBA00022490"/>
    </source>
</evidence>
<evidence type="ECO:0000256" key="8">
    <source>
        <dbReference type="ARBA" id="ARBA00022801"/>
    </source>
</evidence>
<dbReference type="PROSITE" id="PS00124">
    <property type="entry name" value="FBPASE"/>
    <property type="match status" value="1"/>
</dbReference>
<sequence length="1209" mass="126427">MTKATAEEPDLVVTGAADSVSVAQFPTLQRYIMARTGDHEMSLLLMALTLACKATSRACCKAGIGNLFGLAGEVNSTGDDQKKLDVLSNDIFIDALVNSGTCAVLVSEENEEPIFVPAAKAGRFIVAFDPLDGSSNIDCNVSTGTIFGIYEKKSSGKEPATLDDVLRKGSDLLVAGYCMYGAATELVITFKGHGVHRFTLDPSLGEFVHIKAHVKLPEGGGKKIYSCNEGNSQNWDAAMQSIVEKWKEGTKPYSARYVGSMVSDVVTAWGSHAVFFFFGLLVGVFVLPAAWNWKAQAAGGHGQVVPEPPTGIRALASQQARAASHNAVARGLGAPLFGIAEANAYRFVAVPNAAAMWAHLRVAAGLLGAGAAGDGAAAPAAGGAAAGLGGAGALAAAFGVVLPPPAAPAAAPAAGVGALGAAAPVAAAPGAAAADCSVLELARDASGRRALDFTAAALQASSTPQADRPIKGPRTTQWCLDHMRRTAGGPVAWHPKWKAEPRLRDTDSICQQHEMNCRLLELGSCYDQVNCSELAAFELICRQIQLIEERHCEGAVSAQVAAEDKRSGKDKKASATSESLLAVEADHYVGVSASKGNLCIAPALTEFIAEQLKAEAAIAKERRWANDGIASLSQLSAALTELLASAPGYSAEAQRVKPYNEDLMSWWVVCFGPENGLSAAASLLGKGTLRLVFDTRAANEGFAAPPKTTLPTAAARAALESEHPAVLAQGDIQCAFHRVLVPKGMEELFALPTISNRLLNIKQIDGALAHNCFGDGDLIEDGRPSPALLARDSAAAAGCADNFAIVGGDAEIVAARRGQVARALEARGLPVHSIDVASPVSVFTGLEINGDLGAARAKPPSAMRLRQGLVTSDPAGFSGGPCEIPEELMQASSRAAVISRIAALALATSLRCYVRWLPSELNAADWPSRHGFFHGKGFEEHDFVTASQLDAMLVSFLTDLALDGFDAATGGMTVAALRHFLPRILSGMAAFVALVFHAHLRPSEAHRVRAGSLAPPIPGSGFNTWGFVANDAKSGRPGKAGATGESVLVDAPGLWPALHAPTLNAPAGASLWNFKPADVRVMFRWALMGLGLQKVFAKMSELIETAFVMGPCPLEAPPSHGGGLYGGVYLYPADKKEPNGKLRVLYEGFPMAMIMEAAGGMASCGLFKGKVQRMLDIVPTKIHEKCPVVIGCKRDVEAVLEEYKVQGLI</sequence>
<dbReference type="EMBL" id="CAUYUJ010012336">
    <property type="protein sequence ID" value="CAK0833776.1"/>
    <property type="molecule type" value="Genomic_DNA"/>
</dbReference>
<accession>A0ABN9SPK8</accession>
<evidence type="ECO:0000256" key="13">
    <source>
        <dbReference type="SAM" id="Phobius"/>
    </source>
</evidence>
<evidence type="ECO:0000256" key="4">
    <source>
        <dbReference type="ARBA" id="ARBA00010941"/>
    </source>
</evidence>